<feature type="region of interest" description="Disordered" evidence="1">
    <location>
        <begin position="120"/>
        <end position="191"/>
    </location>
</feature>
<dbReference type="Proteomes" id="UP000243459">
    <property type="component" value="Chromosome 1"/>
</dbReference>
<feature type="compositionally biased region" description="Low complexity" evidence="1">
    <location>
        <begin position="130"/>
        <end position="140"/>
    </location>
</feature>
<feature type="compositionally biased region" description="Basic residues" evidence="1">
    <location>
        <begin position="182"/>
        <end position="191"/>
    </location>
</feature>
<dbReference type="Pfam" id="PF15370">
    <property type="entry name" value="NOPCHAP1"/>
    <property type="match status" value="1"/>
</dbReference>
<keyword evidence="3" id="KW-1185">Reference proteome</keyword>
<feature type="compositionally biased region" description="Basic and acidic residues" evidence="1">
    <location>
        <begin position="157"/>
        <end position="181"/>
    </location>
</feature>
<feature type="compositionally biased region" description="Acidic residues" evidence="1">
    <location>
        <begin position="141"/>
        <end position="156"/>
    </location>
</feature>
<reference evidence="3" key="1">
    <citation type="journal article" date="2017" name="Nat. Commun.">
        <title>The asparagus genome sheds light on the origin and evolution of a young Y chromosome.</title>
        <authorList>
            <person name="Harkess A."/>
            <person name="Zhou J."/>
            <person name="Xu C."/>
            <person name="Bowers J.E."/>
            <person name="Van der Hulst R."/>
            <person name="Ayyampalayam S."/>
            <person name="Mercati F."/>
            <person name="Riccardi P."/>
            <person name="McKain M.R."/>
            <person name="Kakrana A."/>
            <person name="Tang H."/>
            <person name="Ray J."/>
            <person name="Groenendijk J."/>
            <person name="Arikit S."/>
            <person name="Mathioni S.M."/>
            <person name="Nakano M."/>
            <person name="Shan H."/>
            <person name="Telgmann-Rauber A."/>
            <person name="Kanno A."/>
            <person name="Yue Z."/>
            <person name="Chen H."/>
            <person name="Li W."/>
            <person name="Chen Y."/>
            <person name="Xu X."/>
            <person name="Zhang Y."/>
            <person name="Luo S."/>
            <person name="Chen H."/>
            <person name="Gao J."/>
            <person name="Mao Z."/>
            <person name="Pires J.C."/>
            <person name="Luo M."/>
            <person name="Kudrna D."/>
            <person name="Wing R.A."/>
            <person name="Meyers B.C."/>
            <person name="Yi K."/>
            <person name="Kong H."/>
            <person name="Lavrijsen P."/>
            <person name="Sunseri F."/>
            <person name="Falavigna A."/>
            <person name="Ye Y."/>
            <person name="Leebens-Mack J.H."/>
            <person name="Chen G."/>
        </authorList>
    </citation>
    <scope>NUCLEOTIDE SEQUENCE [LARGE SCALE GENOMIC DNA]</scope>
    <source>
        <strain evidence="3">cv. DH0086</strain>
    </source>
</reference>
<dbReference type="OrthoDB" id="1112980at2759"/>
<dbReference type="PANTHER" id="PTHR28674:SF1">
    <property type="entry name" value="NOP PROTEIN CHAPERONE 1"/>
    <property type="match status" value="1"/>
</dbReference>
<proteinExistence type="predicted"/>
<protein>
    <submittedName>
        <fullName evidence="2">Uncharacterized protein</fullName>
    </submittedName>
</protein>
<dbReference type="PANTHER" id="PTHR28674">
    <property type="entry name" value="SIMILAR TO DNA SEGMENT, CHR 10, WAYNE STATE UNIVERSITY 102,-EXPRESSED"/>
    <property type="match status" value="1"/>
</dbReference>
<name>A0A5P1FUE2_ASPOF</name>
<evidence type="ECO:0000313" key="3">
    <source>
        <dbReference type="Proteomes" id="UP000243459"/>
    </source>
</evidence>
<dbReference type="OMA" id="SGMPVAC"/>
<dbReference type="Gramene" id="ONK81965">
    <property type="protein sequence ID" value="ONK81965"/>
    <property type="gene ID" value="A4U43_C01F34730"/>
</dbReference>
<evidence type="ECO:0000313" key="2">
    <source>
        <dbReference type="EMBL" id="ONK81965.1"/>
    </source>
</evidence>
<evidence type="ECO:0000256" key="1">
    <source>
        <dbReference type="SAM" id="MobiDB-lite"/>
    </source>
</evidence>
<dbReference type="InterPro" id="IPR027921">
    <property type="entry name" value="NOPCHAP1"/>
</dbReference>
<dbReference type="GO" id="GO:0062064">
    <property type="term" value="F:box C/D methylation guide snoRNP complex binding"/>
    <property type="evidence" value="ECO:0007669"/>
    <property type="project" value="TreeGrafter"/>
</dbReference>
<accession>A0A5P1FUE2</accession>
<organism evidence="2 3">
    <name type="scientific">Asparagus officinalis</name>
    <name type="common">Garden asparagus</name>
    <dbReference type="NCBI Taxonomy" id="4686"/>
    <lineage>
        <taxon>Eukaryota</taxon>
        <taxon>Viridiplantae</taxon>
        <taxon>Streptophyta</taxon>
        <taxon>Embryophyta</taxon>
        <taxon>Tracheophyta</taxon>
        <taxon>Spermatophyta</taxon>
        <taxon>Magnoliopsida</taxon>
        <taxon>Liliopsida</taxon>
        <taxon>Asparagales</taxon>
        <taxon>Asparagaceae</taxon>
        <taxon>Asparagoideae</taxon>
        <taxon>Asparagus</taxon>
    </lineage>
</organism>
<dbReference type="EMBL" id="CM007381">
    <property type="protein sequence ID" value="ONK81965.1"/>
    <property type="molecule type" value="Genomic_DNA"/>
</dbReference>
<dbReference type="GO" id="GO:0000492">
    <property type="term" value="P:box C/D snoRNP assembly"/>
    <property type="evidence" value="ECO:0007669"/>
    <property type="project" value="InterPro"/>
</dbReference>
<dbReference type="AlphaFoldDB" id="A0A5P1FUE2"/>
<gene>
    <name evidence="2" type="ORF">A4U43_C01F34730</name>
</gene>
<sequence>MAETSKELLDQPSKPSLFEGLLVGNNNSTSKPQKKKILSSGNEEGGVLTTEVAKSQVLGKIKDFLGVMAKANEKLQSDAQGTSRSDFDIEVLDGNEQEYIEMDLLLGVADLHTPEAVTAAEATIGGFHPSAASTSSSGSSDTEDDSDEDDDSDNDDITTKTQEDPDSENSRLHDSKQDNKPNKRPKIIVLN</sequence>
<feature type="region of interest" description="Disordered" evidence="1">
    <location>
        <begin position="1"/>
        <end position="45"/>
    </location>
</feature>